<dbReference type="InterPro" id="IPR000716">
    <property type="entry name" value="Thyroglobulin_1"/>
</dbReference>
<accession>A0A3Q1FYC1</accession>
<dbReference type="GO" id="GO:0006955">
    <property type="term" value="P:immune response"/>
    <property type="evidence" value="ECO:0007669"/>
    <property type="project" value="InterPro"/>
</dbReference>
<evidence type="ECO:0000256" key="5">
    <source>
        <dbReference type="SAM" id="Phobius"/>
    </source>
</evidence>
<dbReference type="Gene3D" id="4.10.800.10">
    <property type="entry name" value="Thyroglobulin type-1"/>
    <property type="match status" value="1"/>
</dbReference>
<dbReference type="GeneTree" id="ENSGT00940000169140"/>
<keyword evidence="5" id="KW-1133">Transmembrane helix</keyword>
<dbReference type="PROSITE" id="PS00484">
    <property type="entry name" value="THYROGLOBULIN_1_1"/>
    <property type="match status" value="1"/>
</dbReference>
<dbReference type="Pfam" id="PF00086">
    <property type="entry name" value="Thyroglobulin_1"/>
    <property type="match status" value="1"/>
</dbReference>
<feature type="region of interest" description="Disordered" evidence="4">
    <location>
        <begin position="1"/>
        <end position="25"/>
    </location>
</feature>
<dbReference type="Proteomes" id="UP000257200">
    <property type="component" value="Unplaced"/>
</dbReference>
<dbReference type="SUPFAM" id="SSF57610">
    <property type="entry name" value="Thyroglobulin type-1 domain"/>
    <property type="match status" value="1"/>
</dbReference>
<keyword evidence="5" id="KW-0812">Transmembrane</keyword>
<dbReference type="InterPro" id="IPR015386">
    <property type="entry name" value="MHC_II-assoc_invar/CLIP_MHC-bd"/>
</dbReference>
<evidence type="ECO:0000256" key="1">
    <source>
        <dbReference type="ARBA" id="ARBA00023157"/>
    </source>
</evidence>
<dbReference type="InterPro" id="IPR036857">
    <property type="entry name" value="Thyroglobulin_1_sf"/>
</dbReference>
<dbReference type="CDD" id="cd00191">
    <property type="entry name" value="TY"/>
    <property type="match status" value="1"/>
</dbReference>
<reference evidence="7" key="1">
    <citation type="submission" date="2025-08" db="UniProtKB">
        <authorList>
            <consortium name="Ensembl"/>
        </authorList>
    </citation>
    <scope>IDENTIFICATION</scope>
</reference>
<dbReference type="GeneID" id="127537382"/>
<evidence type="ECO:0000313" key="7">
    <source>
        <dbReference type="Ensembl" id="ENSAPOP00000023366.1"/>
    </source>
</evidence>
<reference evidence="7" key="2">
    <citation type="submission" date="2025-09" db="UniProtKB">
        <authorList>
            <consortium name="Ensembl"/>
        </authorList>
    </citation>
    <scope>IDENTIFICATION</scope>
</reference>
<dbReference type="CTD" id="30645"/>
<dbReference type="OrthoDB" id="406800at2759"/>
<dbReference type="GO" id="GO:0042289">
    <property type="term" value="F:MHC class II protein binding"/>
    <property type="evidence" value="ECO:0007669"/>
    <property type="project" value="InterPro"/>
</dbReference>
<keyword evidence="8" id="KW-1185">Reference proteome</keyword>
<dbReference type="InParanoid" id="A0A3Q1FYC1"/>
<evidence type="ECO:0000256" key="2">
    <source>
        <dbReference type="PIRSR" id="PIRSR001992-1"/>
    </source>
</evidence>
<dbReference type="GO" id="GO:0006886">
    <property type="term" value="P:intracellular protein transport"/>
    <property type="evidence" value="ECO:0007669"/>
    <property type="project" value="InterPro"/>
</dbReference>
<proteinExistence type="predicted"/>
<feature type="disulfide bond" evidence="2 3">
    <location>
        <begin position="125"/>
        <end position="144"/>
    </location>
</feature>
<evidence type="ECO:0000313" key="8">
    <source>
        <dbReference type="Proteomes" id="UP000257200"/>
    </source>
</evidence>
<keyword evidence="5" id="KW-0472">Membrane</keyword>
<dbReference type="AlphaFoldDB" id="A0A3Q1FYC1"/>
<dbReference type="PIRSF" id="PIRSF001992">
    <property type="entry name" value="CD74_antigen"/>
    <property type="match status" value="1"/>
</dbReference>
<evidence type="ECO:0000259" key="6">
    <source>
        <dbReference type="PROSITE" id="PS51162"/>
    </source>
</evidence>
<evidence type="ECO:0000256" key="4">
    <source>
        <dbReference type="SAM" id="MobiDB-lite"/>
    </source>
</evidence>
<dbReference type="RefSeq" id="XP_051815500.1">
    <property type="nucleotide sequence ID" value="XM_051959540.1"/>
</dbReference>
<comment type="caution">
    <text evidence="3">Lacks conserved residue(s) required for the propagation of feature annotation.</text>
</comment>
<dbReference type="PROSITE" id="PS51162">
    <property type="entry name" value="THYROGLOBULIN_1_2"/>
    <property type="match status" value="1"/>
</dbReference>
<feature type="domain" description="Thyroglobulin type-1" evidence="6">
    <location>
        <begin position="122"/>
        <end position="184"/>
    </location>
</feature>
<dbReference type="GO" id="GO:0016020">
    <property type="term" value="C:membrane"/>
    <property type="evidence" value="ECO:0007669"/>
    <property type="project" value="InterPro"/>
</dbReference>
<evidence type="ECO:0000256" key="3">
    <source>
        <dbReference type="PROSITE-ProRule" id="PRU00500"/>
    </source>
</evidence>
<feature type="compositionally biased region" description="Polar residues" evidence="4">
    <location>
        <begin position="1"/>
        <end position="20"/>
    </location>
</feature>
<dbReference type="FunCoup" id="A0A3Q1FYC1">
    <property type="interactions" value="34"/>
</dbReference>
<protein>
    <recommendedName>
        <fullName evidence="6">Thyroglobulin type-1 domain-containing protein</fullName>
    </recommendedName>
</protein>
<sequence>MSDPETQTQPLIGGPSQTAVNVGAPEQGRSSRAYKVAGITLLACVLIVGQAMTAYFLLTQRNDIKSLQEQGNQLKTSFSKGRSVSVPLRMHMPMNTLSELMDDTAEEKSGTDTPAKFDPSQATDCQLEARGLKPVPVPGFYPACDVRGLYKTQQCYMGQCWCVEPVSGQQVTCAQMNAKVPSDMLALESDIKTD</sequence>
<dbReference type="GO" id="GO:0035718">
    <property type="term" value="F:macrophage migration inhibitory factor binding"/>
    <property type="evidence" value="ECO:0007669"/>
    <property type="project" value="InterPro"/>
</dbReference>
<dbReference type="Ensembl" id="ENSAPOT00000011441.1">
    <property type="protein sequence ID" value="ENSAPOP00000023366.1"/>
    <property type="gene ID" value="ENSAPOG00000005144.1"/>
</dbReference>
<dbReference type="InterPro" id="IPR043530">
    <property type="entry name" value="CD74_antigen"/>
</dbReference>
<dbReference type="Pfam" id="PF09307">
    <property type="entry name" value="MHC2-interact"/>
    <property type="match status" value="1"/>
</dbReference>
<dbReference type="GO" id="GO:0019882">
    <property type="term" value="P:antigen processing and presentation"/>
    <property type="evidence" value="ECO:0007669"/>
    <property type="project" value="InterPro"/>
</dbReference>
<feature type="disulfide bond" evidence="2">
    <location>
        <begin position="155"/>
        <end position="160"/>
    </location>
</feature>
<feature type="transmembrane region" description="Helical" evidence="5">
    <location>
        <begin position="36"/>
        <end position="58"/>
    </location>
</feature>
<organism evidence="7 8">
    <name type="scientific">Acanthochromis polyacanthus</name>
    <name type="common">spiny chromis</name>
    <dbReference type="NCBI Taxonomy" id="80966"/>
    <lineage>
        <taxon>Eukaryota</taxon>
        <taxon>Metazoa</taxon>
        <taxon>Chordata</taxon>
        <taxon>Craniata</taxon>
        <taxon>Vertebrata</taxon>
        <taxon>Euteleostomi</taxon>
        <taxon>Actinopterygii</taxon>
        <taxon>Neopterygii</taxon>
        <taxon>Teleostei</taxon>
        <taxon>Neoteleostei</taxon>
        <taxon>Acanthomorphata</taxon>
        <taxon>Ovalentaria</taxon>
        <taxon>Pomacentridae</taxon>
        <taxon>Acanthochromis</taxon>
    </lineage>
</organism>
<name>A0A3Q1FYC1_9TELE</name>
<keyword evidence="1 2" id="KW-1015">Disulfide bond</keyword>